<name>A0A6H2ELS7_9ACTO</name>
<proteinExistence type="predicted"/>
<organism evidence="1 2">
    <name type="scientific">Arcanobacterium buesumense</name>
    <dbReference type="NCBI Taxonomy" id="2722751"/>
    <lineage>
        <taxon>Bacteria</taxon>
        <taxon>Bacillati</taxon>
        <taxon>Actinomycetota</taxon>
        <taxon>Actinomycetes</taxon>
        <taxon>Actinomycetales</taxon>
        <taxon>Actinomycetaceae</taxon>
        <taxon>Arcanobacterium</taxon>
    </lineage>
</organism>
<dbReference type="EMBL" id="CP050804">
    <property type="protein sequence ID" value="QJC22026.1"/>
    <property type="molecule type" value="Genomic_DNA"/>
</dbReference>
<gene>
    <name evidence="1" type="ORF">HC352_05595</name>
</gene>
<protein>
    <submittedName>
        <fullName evidence="1">Uncharacterized protein</fullName>
    </submittedName>
</protein>
<accession>A0A6H2ELS7</accession>
<evidence type="ECO:0000313" key="2">
    <source>
        <dbReference type="Proteomes" id="UP000502298"/>
    </source>
</evidence>
<reference evidence="1 2" key="1">
    <citation type="submission" date="2020-03" db="EMBL/GenBank/DDBJ databases">
        <title>Complete genome of Arcanobacterium buesumensis sp. nov. strain 2701.</title>
        <authorList>
            <person name="Borowiak M."/>
            <person name="Alssahen M."/>
            <person name="Laemmler C."/>
            <person name="Malorny B."/>
            <person name="Hassan A."/>
            <person name="Prenger-Berninghoff E."/>
            <person name="Ploetz M."/>
            <person name="Abdulmawjood A."/>
        </authorList>
    </citation>
    <scope>NUCLEOTIDE SEQUENCE [LARGE SCALE GENOMIC DNA]</scope>
    <source>
        <strain evidence="1 2">2701</strain>
    </source>
</reference>
<dbReference type="AlphaFoldDB" id="A0A6H2ELS7"/>
<dbReference type="KEGG" id="arca:HC352_05595"/>
<dbReference type="Proteomes" id="UP000502298">
    <property type="component" value="Chromosome"/>
</dbReference>
<keyword evidence="2" id="KW-1185">Reference proteome</keyword>
<dbReference type="RefSeq" id="WP_168917960.1">
    <property type="nucleotide sequence ID" value="NZ_CP050804.1"/>
</dbReference>
<sequence>MITLLILTNLATATIAAVYYVRYNIAADDLYTAYKVIIKNQNKIAAIGRELDKDLTKTIEGENK</sequence>
<evidence type="ECO:0000313" key="1">
    <source>
        <dbReference type="EMBL" id="QJC22026.1"/>
    </source>
</evidence>